<evidence type="ECO:0000256" key="3">
    <source>
        <dbReference type="ARBA" id="ARBA00005204"/>
    </source>
</evidence>
<keyword evidence="6 11" id="KW-0028">Amino-acid biosynthesis</keyword>
<dbReference type="NCBIfam" id="NF001613">
    <property type="entry name" value="PRK00400.1-5"/>
    <property type="match status" value="1"/>
</dbReference>
<comment type="subcellular location">
    <subcellularLocation>
        <location evidence="2 11">Cytoplasm</location>
    </subcellularLocation>
</comment>
<evidence type="ECO:0000256" key="1">
    <source>
        <dbReference type="ARBA" id="ARBA00001460"/>
    </source>
</evidence>
<dbReference type="Gene3D" id="1.10.287.1080">
    <property type="entry name" value="MazG-like"/>
    <property type="match status" value="1"/>
</dbReference>
<evidence type="ECO:0000256" key="9">
    <source>
        <dbReference type="ARBA" id="ARBA00022840"/>
    </source>
</evidence>
<evidence type="ECO:0000256" key="8">
    <source>
        <dbReference type="ARBA" id="ARBA00022801"/>
    </source>
</evidence>
<evidence type="ECO:0000256" key="5">
    <source>
        <dbReference type="ARBA" id="ARBA00022490"/>
    </source>
</evidence>
<dbReference type="GO" id="GO:0004636">
    <property type="term" value="F:phosphoribosyl-ATP diphosphatase activity"/>
    <property type="evidence" value="ECO:0007669"/>
    <property type="project" value="UniProtKB-EC"/>
</dbReference>
<evidence type="ECO:0000313" key="13">
    <source>
        <dbReference type="Proteomes" id="UP000753724"/>
    </source>
</evidence>
<dbReference type="HAMAP" id="MF_01020">
    <property type="entry name" value="HisE"/>
    <property type="match status" value="1"/>
</dbReference>
<dbReference type="CDD" id="cd11534">
    <property type="entry name" value="NTP-PPase_HisIE_like"/>
    <property type="match status" value="1"/>
</dbReference>
<evidence type="ECO:0000256" key="7">
    <source>
        <dbReference type="ARBA" id="ARBA00022741"/>
    </source>
</evidence>
<accession>A0ABW9X9F5</accession>
<evidence type="ECO:0000256" key="2">
    <source>
        <dbReference type="ARBA" id="ARBA00004496"/>
    </source>
</evidence>
<keyword evidence="5 11" id="KW-0963">Cytoplasm</keyword>
<organism evidence="12 13">
    <name type="scientific">Novosphingobium ovatum</name>
    <dbReference type="NCBI Taxonomy" id="1908523"/>
    <lineage>
        <taxon>Bacteria</taxon>
        <taxon>Pseudomonadati</taxon>
        <taxon>Pseudomonadota</taxon>
        <taxon>Alphaproteobacteria</taxon>
        <taxon>Sphingomonadales</taxon>
        <taxon>Sphingomonadaceae</taxon>
        <taxon>Novosphingobium</taxon>
    </lineage>
</organism>
<gene>
    <name evidence="11" type="primary">hisE</name>
    <name evidence="12" type="ORF">GTZ99_01095</name>
</gene>
<dbReference type="NCBIfam" id="TIGR03188">
    <property type="entry name" value="histidine_hisI"/>
    <property type="match status" value="1"/>
</dbReference>
<evidence type="ECO:0000256" key="10">
    <source>
        <dbReference type="ARBA" id="ARBA00023102"/>
    </source>
</evidence>
<evidence type="ECO:0000256" key="4">
    <source>
        <dbReference type="ARBA" id="ARBA00009392"/>
    </source>
</evidence>
<evidence type="ECO:0000256" key="11">
    <source>
        <dbReference type="HAMAP-Rule" id="MF_01020"/>
    </source>
</evidence>
<dbReference type="PANTHER" id="PTHR42945:SF9">
    <property type="entry name" value="HISTIDINE BIOSYNTHESIS BIFUNCTIONAL PROTEIN HISIE"/>
    <property type="match status" value="1"/>
</dbReference>
<comment type="caution">
    <text evidence="12">The sequence shown here is derived from an EMBL/GenBank/DDBJ whole genome shotgun (WGS) entry which is preliminary data.</text>
</comment>
<sequence length="114" mass="11948">MESPADIAALATLARLEATIAQRRQADPSTSYVAKLSARGTPKIAQKVGEEAVESVIAAMADDRAGLIGESADLLFHLMVLWADKGVALADVCAELDRREGTSGIAEKASRPKA</sequence>
<dbReference type="NCBIfam" id="NF001611">
    <property type="entry name" value="PRK00400.1-3"/>
    <property type="match status" value="1"/>
</dbReference>
<evidence type="ECO:0000313" key="12">
    <source>
        <dbReference type="EMBL" id="NBC35150.1"/>
    </source>
</evidence>
<dbReference type="Pfam" id="PF01503">
    <property type="entry name" value="PRA-PH"/>
    <property type="match status" value="1"/>
</dbReference>
<dbReference type="SUPFAM" id="SSF101386">
    <property type="entry name" value="all-alpha NTP pyrophosphatases"/>
    <property type="match status" value="1"/>
</dbReference>
<keyword evidence="13" id="KW-1185">Reference proteome</keyword>
<dbReference type="Proteomes" id="UP000753724">
    <property type="component" value="Unassembled WGS sequence"/>
</dbReference>
<evidence type="ECO:0000256" key="6">
    <source>
        <dbReference type="ARBA" id="ARBA00022605"/>
    </source>
</evidence>
<dbReference type="PANTHER" id="PTHR42945">
    <property type="entry name" value="HISTIDINE BIOSYNTHESIS BIFUNCTIONAL PROTEIN"/>
    <property type="match status" value="1"/>
</dbReference>
<keyword evidence="9 11" id="KW-0067">ATP-binding</keyword>
<dbReference type="InterPro" id="IPR008179">
    <property type="entry name" value="HisE"/>
</dbReference>
<dbReference type="RefSeq" id="WP_161716439.1">
    <property type="nucleotide sequence ID" value="NZ_JAAAPO010000001.1"/>
</dbReference>
<comment type="similarity">
    <text evidence="4 11">Belongs to the PRA-PH family.</text>
</comment>
<keyword evidence="8 11" id="KW-0378">Hydrolase</keyword>
<dbReference type="InterPro" id="IPR021130">
    <property type="entry name" value="PRib-ATP_PPHydrolase-like"/>
</dbReference>
<protein>
    <recommendedName>
        <fullName evidence="11">Phosphoribosyl-ATP pyrophosphatase</fullName>
        <shortName evidence="11">PRA-PH</shortName>
        <ecNumber evidence="11">3.6.1.31</ecNumber>
    </recommendedName>
</protein>
<keyword evidence="7 11" id="KW-0547">Nucleotide-binding</keyword>
<proteinExistence type="inferred from homology"/>
<dbReference type="EC" id="3.6.1.31" evidence="11"/>
<comment type="pathway">
    <text evidence="3 11">Amino-acid biosynthesis; L-histidine biosynthesis; L-histidine from 5-phospho-alpha-D-ribose 1-diphosphate: step 2/9.</text>
</comment>
<reference evidence="13" key="1">
    <citation type="submission" date="2020-01" db="EMBL/GenBank/DDBJ databases">
        <title>Sphingomonas sp. strain CSW-10.</title>
        <authorList>
            <person name="Chen W.-M."/>
        </authorList>
    </citation>
    <scope>NUCLEOTIDE SEQUENCE [LARGE SCALE GENOMIC DNA]</scope>
    <source>
        <strain evidence="13">FSY-8</strain>
    </source>
</reference>
<name>A0ABW9X9F5_9SPHN</name>
<comment type="catalytic activity">
    <reaction evidence="1 11">
        <text>1-(5-phospho-beta-D-ribosyl)-ATP + H2O = 1-(5-phospho-beta-D-ribosyl)-5'-AMP + diphosphate + H(+)</text>
        <dbReference type="Rhea" id="RHEA:22828"/>
        <dbReference type="ChEBI" id="CHEBI:15377"/>
        <dbReference type="ChEBI" id="CHEBI:15378"/>
        <dbReference type="ChEBI" id="CHEBI:33019"/>
        <dbReference type="ChEBI" id="CHEBI:59457"/>
        <dbReference type="ChEBI" id="CHEBI:73183"/>
        <dbReference type="EC" id="3.6.1.31"/>
    </reaction>
</comment>
<keyword evidence="10 11" id="KW-0368">Histidine biosynthesis</keyword>
<dbReference type="EMBL" id="JAAAPO010000001">
    <property type="protein sequence ID" value="NBC35150.1"/>
    <property type="molecule type" value="Genomic_DNA"/>
</dbReference>